<protein>
    <submittedName>
        <fullName evidence="2">Uncharacterized protein</fullName>
    </submittedName>
</protein>
<gene>
    <name evidence="2" type="primary">gb00515</name>
    <name evidence="2" type="ORF">PR202_gb00515</name>
</gene>
<keyword evidence="3" id="KW-1185">Reference proteome</keyword>
<dbReference type="Proteomes" id="UP001054889">
    <property type="component" value="Unassembled WGS sequence"/>
</dbReference>
<organism evidence="2 3">
    <name type="scientific">Eleusine coracana subsp. coracana</name>
    <dbReference type="NCBI Taxonomy" id="191504"/>
    <lineage>
        <taxon>Eukaryota</taxon>
        <taxon>Viridiplantae</taxon>
        <taxon>Streptophyta</taxon>
        <taxon>Embryophyta</taxon>
        <taxon>Tracheophyta</taxon>
        <taxon>Spermatophyta</taxon>
        <taxon>Magnoliopsida</taxon>
        <taxon>Liliopsida</taxon>
        <taxon>Poales</taxon>
        <taxon>Poaceae</taxon>
        <taxon>PACMAD clade</taxon>
        <taxon>Chloridoideae</taxon>
        <taxon>Cynodonteae</taxon>
        <taxon>Eleusininae</taxon>
        <taxon>Eleusine</taxon>
    </lineage>
</organism>
<feature type="region of interest" description="Disordered" evidence="1">
    <location>
        <begin position="21"/>
        <end position="63"/>
    </location>
</feature>
<reference evidence="2" key="1">
    <citation type="journal article" date="2018" name="DNA Res.">
        <title>Multiple hybrid de novo genome assembly of finger millet, an orphan allotetraploid crop.</title>
        <authorList>
            <person name="Hatakeyama M."/>
            <person name="Aluri S."/>
            <person name="Balachadran M.T."/>
            <person name="Sivarajan S.R."/>
            <person name="Patrignani A."/>
            <person name="Gruter S."/>
            <person name="Poveda L."/>
            <person name="Shimizu-Inatsugi R."/>
            <person name="Baeten J."/>
            <person name="Francoijs K.J."/>
            <person name="Nataraja K.N."/>
            <person name="Reddy Y.A.N."/>
            <person name="Phadnis S."/>
            <person name="Ravikumar R.L."/>
            <person name="Schlapbach R."/>
            <person name="Sreeman S.M."/>
            <person name="Shimizu K.K."/>
        </authorList>
    </citation>
    <scope>NUCLEOTIDE SEQUENCE</scope>
</reference>
<comment type="caution">
    <text evidence="2">The sequence shown here is derived from an EMBL/GenBank/DDBJ whole genome shotgun (WGS) entry which is preliminary data.</text>
</comment>
<evidence type="ECO:0000313" key="3">
    <source>
        <dbReference type="Proteomes" id="UP001054889"/>
    </source>
</evidence>
<reference evidence="2" key="2">
    <citation type="submission" date="2021-12" db="EMBL/GenBank/DDBJ databases">
        <title>Resequencing data analysis of finger millet.</title>
        <authorList>
            <person name="Hatakeyama M."/>
            <person name="Aluri S."/>
            <person name="Balachadran M.T."/>
            <person name="Sivarajan S.R."/>
            <person name="Poveda L."/>
            <person name="Shimizu-Inatsugi R."/>
            <person name="Schlapbach R."/>
            <person name="Sreeman S.M."/>
            <person name="Shimizu K.K."/>
        </authorList>
    </citation>
    <scope>NUCLEOTIDE SEQUENCE</scope>
</reference>
<sequence length="164" mass="17857">MQLDSPPSRLVHAPPLALRLSLPDTELHASAPRRRIPPPDVGALPHPHSFELPSGSAGAPPRPSFSCGRRCGLELSGELGRDQRCSIPSSAALPPTELPSDRAPLAVLQAPALARRIYLALVVRRPHQHLPLPTSYLEDGILRREPNTSRLRVMILWRAGSPEI</sequence>
<evidence type="ECO:0000313" key="2">
    <source>
        <dbReference type="EMBL" id="GJN13772.1"/>
    </source>
</evidence>
<dbReference type="EMBL" id="BQKI01000071">
    <property type="protein sequence ID" value="GJN13772.1"/>
    <property type="molecule type" value="Genomic_DNA"/>
</dbReference>
<name>A0AAV5DTJ6_ELECO</name>
<dbReference type="AlphaFoldDB" id="A0AAV5DTJ6"/>
<proteinExistence type="predicted"/>
<accession>A0AAV5DTJ6</accession>
<evidence type="ECO:0000256" key="1">
    <source>
        <dbReference type="SAM" id="MobiDB-lite"/>
    </source>
</evidence>